<evidence type="ECO:0000313" key="4">
    <source>
        <dbReference type="Proteomes" id="UP000186391"/>
    </source>
</evidence>
<dbReference type="SUPFAM" id="SSF53756">
    <property type="entry name" value="UDP-Glycosyltransferase/glycogen phosphorylase"/>
    <property type="match status" value="1"/>
</dbReference>
<dbReference type="EMBL" id="MRCA01000019">
    <property type="protein sequence ID" value="OKH11357.1"/>
    <property type="molecule type" value="Genomic_DNA"/>
</dbReference>
<protein>
    <submittedName>
        <fullName evidence="3">Glycosyltransferase</fullName>
    </submittedName>
</protein>
<dbReference type="Pfam" id="PF01075">
    <property type="entry name" value="Glyco_transf_9"/>
    <property type="match status" value="1"/>
</dbReference>
<organism evidence="3 4">
    <name type="scientific">Fischerella major NIES-592</name>
    <dbReference type="NCBI Taxonomy" id="210994"/>
    <lineage>
        <taxon>Bacteria</taxon>
        <taxon>Bacillati</taxon>
        <taxon>Cyanobacteriota</taxon>
        <taxon>Cyanophyceae</taxon>
        <taxon>Nostocales</taxon>
        <taxon>Hapalosiphonaceae</taxon>
        <taxon>Fischerella</taxon>
    </lineage>
</organism>
<dbReference type="AlphaFoldDB" id="A0A1U7GTV6"/>
<dbReference type="InterPro" id="IPR002201">
    <property type="entry name" value="Glyco_trans_9"/>
</dbReference>
<sequence>MRIVALVPGGISDQILFFPTLDDLKRNYPDAQIDVVVEPRSKAAYRVSKSVNDVLIFDYKDRNSLADWANLVGILRDREYDVAIALTQSLLMGLLLWLTGIPTRIGYKGKGAAFLTNTVPLKQEQYAADVYHTLLQELGIKSPCPQLAVNVPKLDIDWADKEQLRLGVKETGYILIHNGVNELPANQGQDRTYPAENWLDIIQDCQQKQPDIPVMVVQEPGQQEFVAQIKQSIPDIKITSPDNIGKLAAMIAGANLLLCTDSAAMQLAVAVQTYTIALFGSTDPAKLLPKSEKIIAIKSSTGKIADISPKTILEKIWGG</sequence>
<keyword evidence="2 3" id="KW-0808">Transferase</keyword>
<evidence type="ECO:0000256" key="1">
    <source>
        <dbReference type="ARBA" id="ARBA00022676"/>
    </source>
</evidence>
<dbReference type="RefSeq" id="WP_073556882.1">
    <property type="nucleotide sequence ID" value="NZ_MRCA01000019.1"/>
</dbReference>
<dbReference type="GO" id="GO:0009244">
    <property type="term" value="P:lipopolysaccharide core region biosynthetic process"/>
    <property type="evidence" value="ECO:0007669"/>
    <property type="project" value="TreeGrafter"/>
</dbReference>
<evidence type="ECO:0000256" key="2">
    <source>
        <dbReference type="ARBA" id="ARBA00022679"/>
    </source>
</evidence>
<proteinExistence type="predicted"/>
<name>A0A1U7GTV6_9CYAN</name>
<dbReference type="GO" id="GO:0008713">
    <property type="term" value="F:ADP-heptose-lipopolysaccharide heptosyltransferase activity"/>
    <property type="evidence" value="ECO:0007669"/>
    <property type="project" value="TreeGrafter"/>
</dbReference>
<keyword evidence="4" id="KW-1185">Reference proteome</keyword>
<accession>A0A1U7GTV6</accession>
<dbReference type="PANTHER" id="PTHR30160">
    <property type="entry name" value="TETRAACYLDISACCHARIDE 4'-KINASE-RELATED"/>
    <property type="match status" value="1"/>
</dbReference>
<dbReference type="Proteomes" id="UP000186391">
    <property type="component" value="Unassembled WGS sequence"/>
</dbReference>
<gene>
    <name evidence="3" type="ORF">NIES592_21870</name>
</gene>
<keyword evidence="1" id="KW-0328">Glycosyltransferase</keyword>
<evidence type="ECO:0000313" key="3">
    <source>
        <dbReference type="EMBL" id="OKH11357.1"/>
    </source>
</evidence>
<dbReference type="OrthoDB" id="9797795at2"/>
<dbReference type="PANTHER" id="PTHR30160:SF7">
    <property type="entry name" value="ADP-HEPTOSE--LPS HEPTOSYLTRANSFERASE 2"/>
    <property type="match status" value="1"/>
</dbReference>
<dbReference type="CDD" id="cd03789">
    <property type="entry name" value="GT9_LPS_heptosyltransferase"/>
    <property type="match status" value="1"/>
</dbReference>
<reference evidence="3 4" key="1">
    <citation type="submission" date="2016-11" db="EMBL/GenBank/DDBJ databases">
        <title>Draft Genome Sequences of Nine Cyanobacterial Strains from Diverse Habitats.</title>
        <authorList>
            <person name="Zhu T."/>
            <person name="Hou S."/>
            <person name="Lu X."/>
            <person name="Hess W.R."/>
        </authorList>
    </citation>
    <scope>NUCLEOTIDE SEQUENCE [LARGE SCALE GENOMIC DNA]</scope>
    <source>
        <strain evidence="3 4">NIES-592</strain>
    </source>
</reference>
<comment type="caution">
    <text evidence="3">The sequence shown here is derived from an EMBL/GenBank/DDBJ whole genome shotgun (WGS) entry which is preliminary data.</text>
</comment>
<dbReference type="Gene3D" id="3.40.50.2000">
    <property type="entry name" value="Glycogen Phosphorylase B"/>
    <property type="match status" value="2"/>
</dbReference>
<dbReference type="InterPro" id="IPR051199">
    <property type="entry name" value="LPS_LOS_Heptosyltrfase"/>
</dbReference>
<dbReference type="GO" id="GO:0005829">
    <property type="term" value="C:cytosol"/>
    <property type="evidence" value="ECO:0007669"/>
    <property type="project" value="TreeGrafter"/>
</dbReference>